<evidence type="ECO:0000313" key="7">
    <source>
        <dbReference type="Proteomes" id="UP001232493"/>
    </source>
</evidence>
<keyword evidence="7" id="KW-1185">Reference proteome</keyword>
<dbReference type="EMBL" id="CP069362">
    <property type="protein sequence ID" value="WGS65405.1"/>
    <property type="molecule type" value="Genomic_DNA"/>
</dbReference>
<comment type="pathway">
    <text evidence="4">Cofactor biosynthesis; adenosylcobalamin biosynthesis; adenosylcobalamin from cob(II)yrinate a,c-diamide: step 2/7.</text>
</comment>
<comment type="similarity">
    <text evidence="4">Belongs to the Cob(I)alamin adenosyltransferase family.</text>
</comment>
<dbReference type="Proteomes" id="UP001232493">
    <property type="component" value="Chromosome"/>
</dbReference>
<keyword evidence="2 4" id="KW-0547">Nucleotide-binding</keyword>
<gene>
    <name evidence="6" type="ORF">JRV97_02280</name>
</gene>
<comment type="catalytic activity">
    <reaction evidence="4">
        <text>2 cob(II)yrinate a,c diamide + reduced [electron-transfer flavoprotein] + 2 ATP = 2 adenosylcob(III)yrinate a,c-diamide + 2 triphosphate + oxidized [electron-transfer flavoprotein] + 3 H(+)</text>
        <dbReference type="Rhea" id="RHEA:11528"/>
        <dbReference type="Rhea" id="RHEA-COMP:10685"/>
        <dbReference type="Rhea" id="RHEA-COMP:10686"/>
        <dbReference type="ChEBI" id="CHEBI:15378"/>
        <dbReference type="ChEBI" id="CHEBI:18036"/>
        <dbReference type="ChEBI" id="CHEBI:30616"/>
        <dbReference type="ChEBI" id="CHEBI:57692"/>
        <dbReference type="ChEBI" id="CHEBI:58307"/>
        <dbReference type="ChEBI" id="CHEBI:58503"/>
        <dbReference type="ChEBI" id="CHEBI:58537"/>
        <dbReference type="EC" id="2.5.1.17"/>
    </reaction>
</comment>
<dbReference type="InterPro" id="IPR016030">
    <property type="entry name" value="CblAdoTrfase-like"/>
</dbReference>
<dbReference type="Pfam" id="PF01923">
    <property type="entry name" value="Cob_adeno_trans"/>
    <property type="match status" value="1"/>
</dbReference>
<evidence type="ECO:0000259" key="5">
    <source>
        <dbReference type="Pfam" id="PF01923"/>
    </source>
</evidence>
<evidence type="ECO:0000256" key="2">
    <source>
        <dbReference type="ARBA" id="ARBA00022741"/>
    </source>
</evidence>
<organism evidence="6 7">
    <name type="scientific">Marinitoga aeolica</name>
    <dbReference type="NCBI Taxonomy" id="2809031"/>
    <lineage>
        <taxon>Bacteria</taxon>
        <taxon>Thermotogati</taxon>
        <taxon>Thermotogota</taxon>
        <taxon>Thermotogae</taxon>
        <taxon>Petrotogales</taxon>
        <taxon>Petrotogaceae</taxon>
        <taxon>Marinitoga</taxon>
    </lineage>
</organism>
<dbReference type="SUPFAM" id="SSF89028">
    <property type="entry name" value="Cobalamin adenosyltransferase-like"/>
    <property type="match status" value="1"/>
</dbReference>
<dbReference type="PANTHER" id="PTHR12213">
    <property type="entry name" value="CORRINOID ADENOSYLTRANSFERASE"/>
    <property type="match status" value="1"/>
</dbReference>
<dbReference type="InterPro" id="IPR036451">
    <property type="entry name" value="CblAdoTrfase-like_sf"/>
</dbReference>
<dbReference type="InterPro" id="IPR029499">
    <property type="entry name" value="PduO-typ"/>
</dbReference>
<protein>
    <recommendedName>
        <fullName evidence="4">Corrinoid adenosyltransferase</fullName>
        <ecNumber evidence="4">2.5.1.17</ecNumber>
    </recommendedName>
    <alternativeName>
        <fullName evidence="4">Cob(II)alamin adenosyltransferase</fullName>
    </alternativeName>
    <alternativeName>
        <fullName evidence="4">Cob(II)yrinic acid a,c-diamide adenosyltransferase</fullName>
    </alternativeName>
    <alternativeName>
        <fullName evidence="4">Cobinamide/cobalamin adenosyltransferase</fullName>
    </alternativeName>
</protein>
<name>A0ABY8PS00_9BACT</name>
<comment type="catalytic activity">
    <reaction evidence="4">
        <text>2 cob(II)alamin + reduced [electron-transfer flavoprotein] + 2 ATP = 2 adenosylcob(III)alamin + 2 triphosphate + oxidized [electron-transfer flavoprotein] + 3 H(+)</text>
        <dbReference type="Rhea" id="RHEA:28671"/>
        <dbReference type="Rhea" id="RHEA-COMP:10685"/>
        <dbReference type="Rhea" id="RHEA-COMP:10686"/>
        <dbReference type="ChEBI" id="CHEBI:15378"/>
        <dbReference type="ChEBI" id="CHEBI:16304"/>
        <dbReference type="ChEBI" id="CHEBI:18036"/>
        <dbReference type="ChEBI" id="CHEBI:18408"/>
        <dbReference type="ChEBI" id="CHEBI:30616"/>
        <dbReference type="ChEBI" id="CHEBI:57692"/>
        <dbReference type="ChEBI" id="CHEBI:58307"/>
        <dbReference type="EC" id="2.5.1.17"/>
    </reaction>
</comment>
<dbReference type="RefSeq" id="WP_280999806.1">
    <property type="nucleotide sequence ID" value="NZ_CP069362.1"/>
</dbReference>
<dbReference type="GO" id="GO:0008817">
    <property type="term" value="F:corrinoid adenosyltransferase activity"/>
    <property type="evidence" value="ECO:0007669"/>
    <property type="project" value="UniProtKB-EC"/>
</dbReference>
<feature type="domain" description="Cobalamin adenosyltransferase-like" evidence="5">
    <location>
        <begin position="3"/>
        <end position="162"/>
    </location>
</feature>
<keyword evidence="1 4" id="KW-0808">Transferase</keyword>
<evidence type="ECO:0000256" key="4">
    <source>
        <dbReference type="RuleBase" id="RU366026"/>
    </source>
</evidence>
<evidence type="ECO:0000313" key="6">
    <source>
        <dbReference type="EMBL" id="WGS65405.1"/>
    </source>
</evidence>
<keyword evidence="3 4" id="KW-0067">ATP-binding</keyword>
<dbReference type="PANTHER" id="PTHR12213:SF0">
    <property type="entry name" value="CORRINOID ADENOSYLTRANSFERASE MMAB"/>
    <property type="match status" value="1"/>
</dbReference>
<reference evidence="6 7" key="1">
    <citation type="submission" date="2021-02" db="EMBL/GenBank/DDBJ databases">
        <title>Characterization of Marinitoga sp. nov. str. BP5-C20A.</title>
        <authorList>
            <person name="Erauso G."/>
            <person name="Postec A."/>
        </authorList>
    </citation>
    <scope>NUCLEOTIDE SEQUENCE [LARGE SCALE GENOMIC DNA]</scope>
    <source>
        <strain evidence="6 7">BP5-C20A</strain>
    </source>
</reference>
<evidence type="ECO:0000256" key="3">
    <source>
        <dbReference type="ARBA" id="ARBA00022840"/>
    </source>
</evidence>
<keyword evidence="4" id="KW-0169">Cobalamin biosynthesis</keyword>
<dbReference type="NCBIfam" id="TIGR00636">
    <property type="entry name" value="PduO_Nterm"/>
    <property type="match status" value="1"/>
</dbReference>
<sequence length="175" mass="20233">MSISTGGGDKGKTSLWSGERVSKDDLRVEAYGTIDELSSFLGEAKHYVKSYKVKNIINMIQNDLFKVAGELASKNKDFLYRINDEDVEQITQFVKFFEKRINLKGFVLTGNTIESAKLDVCRTIVRRAERRIVSLSKNADISEPLLKYINRLSDLLFVMARYEEYLINKIEYKKW</sequence>
<dbReference type="EC" id="2.5.1.17" evidence="4"/>
<evidence type="ECO:0000256" key="1">
    <source>
        <dbReference type="ARBA" id="ARBA00022679"/>
    </source>
</evidence>
<accession>A0ABY8PS00</accession>
<dbReference type="Gene3D" id="1.20.1200.10">
    <property type="entry name" value="Cobalamin adenosyltransferase-like"/>
    <property type="match status" value="1"/>
</dbReference>
<proteinExistence type="inferred from homology"/>